<dbReference type="Gene3D" id="3.40.30.10">
    <property type="entry name" value="Glutaredoxin"/>
    <property type="match status" value="1"/>
</dbReference>
<evidence type="ECO:0000256" key="2">
    <source>
        <dbReference type="SAM" id="Phobius"/>
    </source>
</evidence>
<dbReference type="SUPFAM" id="SSF55073">
    <property type="entry name" value="Nucleotide cyclase"/>
    <property type="match status" value="2"/>
</dbReference>
<sequence length="1030" mass="112512">MEPSEVQALEDLRAELELVCSPSPSPSTSSSCYGTFFALVEEELTPSNSSSGSCEWVACACEEAVGVRPPDGTRCLDILVDAGGSGFGDSGSVKLDLEVVFITLGVVVAVLVGLGVPLSWWVHRRRRARRQRMLERAEFQQLLEVSLEQLTSNNTRGQRTMDLMFPSPLAATTPRSLSEKFRSRGIVFVFTDIENSTRYSDLDQQAFREIQEVHDHVMRDALDEFSGYEIETEGDSFHCAFERATQAVLFCERVQSDLLKHDWPAEVLALPGLKGITSLLQKRHCKGKGKEEVVVWRGPRVRMGIHAAHTEAEYTMERSRITGAVQFSGQAFKLAAEVEACCSGGQILLTQSAVEKARSEASVFHMILSHLGCFSLGSEPAVHLFQAMPSRGPLSFRGYPALRLPSVSQPTINTIKAPVGDVCLVALDFRGGTKNVMDRNLLQLQLRSWIQMFGGYEVPVCHSNALKVQPWKCPVIVFKTWDVAVKFTMATQIGLLLTPSTEKMELAIGVCEGWSEGGSTSPTGSPQNDSFGSSRQASRLQTPTKMDLREGGFLKSLLFSMLRPSTGSRIDVGESVAKHPSWSLTYEGTSCSQYQGAKVCPANYLGKKHLVLFFFFSTRTGGCAMEAKYFRDFYHLFTASGAEVIGISLDGQGKQESFSSNLQLPYPLIADFPGGLHRMFSDTRLDPAYLFRRTLVIEKNGVLVDKYETALGIDGKGYPHVTRSLSSLQAFCGDLSSGLAPNIVYRGCSRAQEVARLAKGGTSVVCQPSGSDVWEVLPRHGGPARPCLVDYGLTTSGGEECSLYGVLPSCLSDRWKSREPLPGVRGGAFKAPDPTRRVAFVFTFVCGTASPQDSARCPDWVTQWSGIARETLERSGGGYECQMVGEGNFMIAFEGVHEAARWCCNAQRALSQRSSGSVSMGIASGVPAYGKPHTRTGRQDYFGQVVNLAARVAKRAKGGEVLASLDPGDLKHWPSDLQATPRGCMTFKGISKFTDTFVITSEDVEWVTEERNPGGEVFLQGGSHEIELAH</sequence>
<evidence type="ECO:0000313" key="6">
    <source>
        <dbReference type="Proteomes" id="UP000316726"/>
    </source>
</evidence>
<name>A0A5B8MZN9_9CHLO</name>
<feature type="compositionally biased region" description="Low complexity" evidence="1">
    <location>
        <begin position="517"/>
        <end position="526"/>
    </location>
</feature>
<feature type="transmembrane region" description="Helical" evidence="2">
    <location>
        <begin position="99"/>
        <end position="122"/>
    </location>
</feature>
<gene>
    <name evidence="5" type="ORF">A3770_20p84770</name>
</gene>
<evidence type="ECO:0000313" key="5">
    <source>
        <dbReference type="EMBL" id="QDZ25959.1"/>
    </source>
</evidence>
<dbReference type="GO" id="GO:0016209">
    <property type="term" value="F:antioxidant activity"/>
    <property type="evidence" value="ECO:0007669"/>
    <property type="project" value="InterPro"/>
</dbReference>
<dbReference type="GO" id="GO:0016491">
    <property type="term" value="F:oxidoreductase activity"/>
    <property type="evidence" value="ECO:0007669"/>
    <property type="project" value="InterPro"/>
</dbReference>
<reference evidence="5 6" key="1">
    <citation type="submission" date="2018-07" db="EMBL/GenBank/DDBJ databases">
        <title>The complete nuclear genome of the prasinophyte Chloropicon primus (CCMP1205).</title>
        <authorList>
            <person name="Pombert J.-F."/>
            <person name="Otis C."/>
            <person name="Turmel M."/>
            <person name="Lemieux C."/>
        </authorList>
    </citation>
    <scope>NUCLEOTIDE SEQUENCE [LARGE SCALE GENOMIC DNA]</scope>
    <source>
        <strain evidence="5 6">CCMP1205</strain>
    </source>
</reference>
<dbReference type="AlphaFoldDB" id="A0A5B8MZN9"/>
<dbReference type="Gene3D" id="3.30.70.1230">
    <property type="entry name" value="Nucleotide cyclase"/>
    <property type="match status" value="3"/>
</dbReference>
<dbReference type="InterPro" id="IPR000866">
    <property type="entry name" value="AhpC/TSA"/>
</dbReference>
<keyword evidence="2" id="KW-1133">Transmembrane helix</keyword>
<evidence type="ECO:0000259" key="4">
    <source>
        <dbReference type="PROSITE" id="PS51352"/>
    </source>
</evidence>
<dbReference type="GO" id="GO:0009190">
    <property type="term" value="P:cyclic nucleotide biosynthetic process"/>
    <property type="evidence" value="ECO:0007669"/>
    <property type="project" value="InterPro"/>
</dbReference>
<dbReference type="Pfam" id="PF00578">
    <property type="entry name" value="AhpC-TSA"/>
    <property type="match status" value="1"/>
</dbReference>
<feature type="domain" description="Thioredoxin" evidence="4">
    <location>
        <begin position="570"/>
        <end position="730"/>
    </location>
</feature>
<dbReference type="InterPro" id="IPR036249">
    <property type="entry name" value="Thioredoxin-like_sf"/>
</dbReference>
<dbReference type="SUPFAM" id="SSF52833">
    <property type="entry name" value="Thioredoxin-like"/>
    <property type="match status" value="1"/>
</dbReference>
<feature type="domain" description="Guanylate cyclase" evidence="3">
    <location>
        <begin position="187"/>
        <end position="339"/>
    </location>
</feature>
<dbReference type="InterPro" id="IPR001054">
    <property type="entry name" value="A/G_cyclase"/>
</dbReference>
<keyword evidence="2" id="KW-0812">Transmembrane</keyword>
<evidence type="ECO:0000256" key="1">
    <source>
        <dbReference type="SAM" id="MobiDB-lite"/>
    </source>
</evidence>
<proteinExistence type="predicted"/>
<dbReference type="PANTHER" id="PTHR43081">
    <property type="entry name" value="ADENYLATE CYCLASE, TERMINAL-DIFFERENTIATION SPECIFIC-RELATED"/>
    <property type="match status" value="1"/>
</dbReference>
<dbReference type="EMBL" id="CP031053">
    <property type="protein sequence ID" value="QDZ25959.1"/>
    <property type="molecule type" value="Genomic_DNA"/>
</dbReference>
<organism evidence="5 6">
    <name type="scientific">Chloropicon primus</name>
    <dbReference type="NCBI Taxonomy" id="1764295"/>
    <lineage>
        <taxon>Eukaryota</taxon>
        <taxon>Viridiplantae</taxon>
        <taxon>Chlorophyta</taxon>
        <taxon>Chloropicophyceae</taxon>
        <taxon>Chloropicales</taxon>
        <taxon>Chloropicaceae</taxon>
        <taxon>Chloropicon</taxon>
    </lineage>
</organism>
<protein>
    <submittedName>
        <fullName evidence="5">Adenylate cyclase</fullName>
    </submittedName>
</protein>
<keyword evidence="2" id="KW-0472">Membrane</keyword>
<keyword evidence="6" id="KW-1185">Reference proteome</keyword>
<dbReference type="InterPro" id="IPR013766">
    <property type="entry name" value="Thioredoxin_domain"/>
</dbReference>
<dbReference type="PANTHER" id="PTHR43081:SF1">
    <property type="entry name" value="ADENYLATE CYCLASE, TERMINAL-DIFFERENTIATION SPECIFIC"/>
    <property type="match status" value="1"/>
</dbReference>
<accession>A0A5B8MZN9</accession>
<feature type="compositionally biased region" description="Polar residues" evidence="1">
    <location>
        <begin position="527"/>
        <end position="542"/>
    </location>
</feature>
<dbReference type="PROSITE" id="PS50125">
    <property type="entry name" value="GUANYLATE_CYCLASE_2"/>
    <property type="match status" value="2"/>
</dbReference>
<dbReference type="PROSITE" id="PS51352">
    <property type="entry name" value="THIOREDOXIN_2"/>
    <property type="match status" value="1"/>
</dbReference>
<dbReference type="InterPro" id="IPR050697">
    <property type="entry name" value="Adenylyl/Guanylyl_Cyclase_3/4"/>
</dbReference>
<dbReference type="OrthoDB" id="676979at2759"/>
<dbReference type="SMART" id="SM00044">
    <property type="entry name" value="CYCc"/>
    <property type="match status" value="1"/>
</dbReference>
<dbReference type="GO" id="GO:0035556">
    <property type="term" value="P:intracellular signal transduction"/>
    <property type="evidence" value="ECO:0007669"/>
    <property type="project" value="InterPro"/>
</dbReference>
<evidence type="ECO:0000259" key="3">
    <source>
        <dbReference type="PROSITE" id="PS50125"/>
    </source>
</evidence>
<feature type="region of interest" description="Disordered" evidence="1">
    <location>
        <begin position="517"/>
        <end position="542"/>
    </location>
</feature>
<dbReference type="Proteomes" id="UP000316726">
    <property type="component" value="Chromosome 20"/>
</dbReference>
<dbReference type="Pfam" id="PF00211">
    <property type="entry name" value="Guanylate_cyc"/>
    <property type="match status" value="1"/>
</dbReference>
<feature type="domain" description="Guanylate cyclase" evidence="3">
    <location>
        <begin position="917"/>
        <end position="953"/>
    </location>
</feature>
<dbReference type="InterPro" id="IPR029787">
    <property type="entry name" value="Nucleotide_cyclase"/>
</dbReference>
<dbReference type="STRING" id="1764295.A0A5B8MZN9"/>